<proteinExistence type="predicted"/>
<dbReference type="PANTHER" id="PTHR30273:SF2">
    <property type="entry name" value="PROTEIN FECR"/>
    <property type="match status" value="1"/>
</dbReference>
<dbReference type="InterPro" id="IPR006860">
    <property type="entry name" value="FecR"/>
</dbReference>
<feature type="transmembrane region" description="Helical" evidence="1">
    <location>
        <begin position="91"/>
        <end position="112"/>
    </location>
</feature>
<name>A0ABV2T268_9BACT</name>
<dbReference type="RefSeq" id="WP_354659761.1">
    <property type="nucleotide sequence ID" value="NZ_JBEXAC010000001.1"/>
</dbReference>
<evidence type="ECO:0000259" key="3">
    <source>
        <dbReference type="Pfam" id="PF16220"/>
    </source>
</evidence>
<sequence>MNSDNSHIHDLIAKALASACSPEEARLLQQWLDESPANREEYQQIQQLWQDIKPAATPPRSYNTTAAWNKVDNRLQGTQPVLVPVKNRRSLILKGLTAAAVAIVVAGTLWWFKSARTSNIPQVIAANEGKVKSLELEDHSLITLRQGASITYLPGFNAQHRTVRLKGQAYFEVTPDPDKPFLIETPDHSVIEVLGTAFTVHTSDTSTTVVVSNGKVKLSGGNNSGSLILLSGEKGMNQPGKIWQQPNNDINYLAWKTGILQFNDQPLSEILTQVAGFYGKVIKVENAYQQTTTTLKATARFEGQSCAEAMHELQLLLGFTYRQEGDTIIVGQ</sequence>
<dbReference type="InterPro" id="IPR032508">
    <property type="entry name" value="FecR_C"/>
</dbReference>
<evidence type="ECO:0000313" key="5">
    <source>
        <dbReference type="EMBL" id="MET6997122.1"/>
    </source>
</evidence>
<dbReference type="Pfam" id="PF16220">
    <property type="entry name" value="DUF4880"/>
    <property type="match status" value="1"/>
</dbReference>
<organism evidence="5 6">
    <name type="scientific">Chitinophaga defluvii</name>
    <dbReference type="NCBI Taxonomy" id="3163343"/>
    <lineage>
        <taxon>Bacteria</taxon>
        <taxon>Pseudomonadati</taxon>
        <taxon>Bacteroidota</taxon>
        <taxon>Chitinophagia</taxon>
        <taxon>Chitinophagales</taxon>
        <taxon>Chitinophagaceae</taxon>
        <taxon>Chitinophaga</taxon>
    </lineage>
</organism>
<keyword evidence="1" id="KW-1133">Transmembrane helix</keyword>
<feature type="domain" description="Protein FecR C-terminal" evidence="4">
    <location>
        <begin position="260"/>
        <end position="330"/>
    </location>
</feature>
<evidence type="ECO:0000259" key="2">
    <source>
        <dbReference type="Pfam" id="PF04773"/>
    </source>
</evidence>
<evidence type="ECO:0000256" key="1">
    <source>
        <dbReference type="SAM" id="Phobius"/>
    </source>
</evidence>
<evidence type="ECO:0000259" key="4">
    <source>
        <dbReference type="Pfam" id="PF16344"/>
    </source>
</evidence>
<feature type="domain" description="FecR N-terminal" evidence="3">
    <location>
        <begin position="18"/>
        <end position="48"/>
    </location>
</feature>
<dbReference type="EMBL" id="JBEXAC010000001">
    <property type="protein sequence ID" value="MET6997122.1"/>
    <property type="molecule type" value="Genomic_DNA"/>
</dbReference>
<dbReference type="InterPro" id="IPR032623">
    <property type="entry name" value="FecR_N"/>
</dbReference>
<reference evidence="5 6" key="1">
    <citation type="submission" date="2024-06" db="EMBL/GenBank/DDBJ databases">
        <title>Chitinophaga defluvii sp. nov., isolated from municipal sewage.</title>
        <authorList>
            <person name="Zhang L."/>
        </authorList>
    </citation>
    <scope>NUCLEOTIDE SEQUENCE [LARGE SCALE GENOMIC DNA]</scope>
    <source>
        <strain evidence="5 6">H8</strain>
    </source>
</reference>
<dbReference type="PIRSF" id="PIRSF018266">
    <property type="entry name" value="FecR"/>
    <property type="match status" value="1"/>
</dbReference>
<protein>
    <submittedName>
        <fullName evidence="5">FecR domain-containing protein</fullName>
    </submittedName>
</protein>
<keyword evidence="1" id="KW-0472">Membrane</keyword>
<keyword evidence="6" id="KW-1185">Reference proteome</keyword>
<dbReference type="PANTHER" id="PTHR30273">
    <property type="entry name" value="PERIPLASMIC SIGNAL SENSOR AND SIGMA FACTOR ACTIVATOR FECR-RELATED"/>
    <property type="match status" value="1"/>
</dbReference>
<evidence type="ECO:0000313" key="6">
    <source>
        <dbReference type="Proteomes" id="UP001549749"/>
    </source>
</evidence>
<gene>
    <name evidence="5" type="ORF">ABR189_07065</name>
</gene>
<dbReference type="InterPro" id="IPR012373">
    <property type="entry name" value="Ferrdict_sens_TM"/>
</dbReference>
<accession>A0ABV2T268</accession>
<dbReference type="Gene3D" id="3.55.50.30">
    <property type="match status" value="1"/>
</dbReference>
<feature type="domain" description="FecR protein" evidence="2">
    <location>
        <begin position="124"/>
        <end position="217"/>
    </location>
</feature>
<dbReference type="Pfam" id="PF04773">
    <property type="entry name" value="FecR"/>
    <property type="match status" value="1"/>
</dbReference>
<comment type="caution">
    <text evidence="5">The sequence shown here is derived from an EMBL/GenBank/DDBJ whole genome shotgun (WGS) entry which is preliminary data.</text>
</comment>
<dbReference type="Gene3D" id="2.60.120.1440">
    <property type="match status" value="1"/>
</dbReference>
<dbReference type="Proteomes" id="UP001549749">
    <property type="component" value="Unassembled WGS sequence"/>
</dbReference>
<dbReference type="Pfam" id="PF16344">
    <property type="entry name" value="FecR_C"/>
    <property type="match status" value="1"/>
</dbReference>
<keyword evidence="1" id="KW-0812">Transmembrane</keyword>